<protein>
    <recommendedName>
        <fullName evidence="3">Chain length determinant protein</fullName>
    </recommendedName>
</protein>
<dbReference type="AlphaFoldDB" id="A0A1J5R9K4"/>
<comment type="caution">
    <text evidence="2">The sequence shown here is derived from an EMBL/GenBank/DDBJ whole genome shotgun (WGS) entry which is preliminary data.</text>
</comment>
<organism evidence="2">
    <name type="scientific">mine drainage metagenome</name>
    <dbReference type="NCBI Taxonomy" id="410659"/>
    <lineage>
        <taxon>unclassified sequences</taxon>
        <taxon>metagenomes</taxon>
        <taxon>ecological metagenomes</taxon>
    </lineage>
</organism>
<evidence type="ECO:0000256" key="1">
    <source>
        <dbReference type="SAM" id="Phobius"/>
    </source>
</evidence>
<gene>
    <name evidence="2" type="ORF">GALL_253390</name>
</gene>
<evidence type="ECO:0000313" key="2">
    <source>
        <dbReference type="EMBL" id="OIQ92736.1"/>
    </source>
</evidence>
<keyword evidence="1" id="KW-0472">Membrane</keyword>
<feature type="transmembrane region" description="Helical" evidence="1">
    <location>
        <begin position="234"/>
        <end position="255"/>
    </location>
</feature>
<feature type="transmembrane region" description="Helical" evidence="1">
    <location>
        <begin position="24"/>
        <end position="44"/>
    </location>
</feature>
<proteinExistence type="predicted"/>
<dbReference type="EMBL" id="MLJW01000224">
    <property type="protein sequence ID" value="OIQ92736.1"/>
    <property type="molecule type" value="Genomic_DNA"/>
</dbReference>
<keyword evidence="1" id="KW-1133">Transmembrane helix</keyword>
<evidence type="ECO:0008006" key="3">
    <source>
        <dbReference type="Google" id="ProtNLM"/>
    </source>
</evidence>
<sequence length="261" mass="28834">MTGLEDGMEEWMDVNWKFFRIHKFNIFVGCVFGFVFAFSILSFVPKHWQATAIVQLPGLASEGPFVEMQRLGAPSLLNEVELRTKIPGLAKTMLAPVYGGKEHLTASLISGSQNALLLRYWNSNPDVALRGLQGVVDVLIEHENAPLAESVRNTAANLAEVEKRISNTKGALDSLKSDASSSDHIQGTLFYDTVISHDQDKIEAYKTAILNFDVAKARLIETVSVSTVPVFPTFLHKVALGCVLSLFLSLVLIYIRRTKVI</sequence>
<reference evidence="2" key="1">
    <citation type="submission" date="2016-10" db="EMBL/GenBank/DDBJ databases">
        <title>Sequence of Gallionella enrichment culture.</title>
        <authorList>
            <person name="Poehlein A."/>
            <person name="Muehling M."/>
            <person name="Daniel R."/>
        </authorList>
    </citation>
    <scope>NUCLEOTIDE SEQUENCE</scope>
</reference>
<keyword evidence="1" id="KW-0812">Transmembrane</keyword>
<name>A0A1J5R9K4_9ZZZZ</name>
<accession>A0A1J5R9K4</accession>